<dbReference type="Proteomes" id="UP001153636">
    <property type="component" value="Chromosome 10"/>
</dbReference>
<dbReference type="EMBL" id="OV651822">
    <property type="protein sequence ID" value="CAH1100669.1"/>
    <property type="molecule type" value="Genomic_DNA"/>
</dbReference>
<sequence length="183" mass="20885">MGRKMRIFSLLNIFHGLSEDCIDQQLKKIFFEVILCLVSEDETANKKTLAPRNDDSSDTESNTESLNLTDSDGVNWTEEPRDQNCDGEILVGSFILVKLATKKQVKYCVGQVTDIDNRFKEYSVSFLRKRRENKFSFPDVSDQSTVPPEDIVMSLPTPVSTGGTARVQRYHHFSTDLTNYNLY</sequence>
<feature type="region of interest" description="Disordered" evidence="1">
    <location>
        <begin position="47"/>
        <end position="80"/>
    </location>
</feature>
<proteinExistence type="predicted"/>
<organism evidence="2 3">
    <name type="scientific">Psylliodes chrysocephalus</name>
    <dbReference type="NCBI Taxonomy" id="3402493"/>
    <lineage>
        <taxon>Eukaryota</taxon>
        <taxon>Metazoa</taxon>
        <taxon>Ecdysozoa</taxon>
        <taxon>Arthropoda</taxon>
        <taxon>Hexapoda</taxon>
        <taxon>Insecta</taxon>
        <taxon>Pterygota</taxon>
        <taxon>Neoptera</taxon>
        <taxon>Endopterygota</taxon>
        <taxon>Coleoptera</taxon>
        <taxon>Polyphaga</taxon>
        <taxon>Cucujiformia</taxon>
        <taxon>Chrysomeloidea</taxon>
        <taxon>Chrysomelidae</taxon>
        <taxon>Galerucinae</taxon>
        <taxon>Alticini</taxon>
        <taxon>Psylliodes</taxon>
    </lineage>
</organism>
<dbReference type="AlphaFoldDB" id="A0A9P0G3K1"/>
<dbReference type="OrthoDB" id="6783693at2759"/>
<name>A0A9P0G3K1_9CUCU</name>
<reference evidence="2" key="1">
    <citation type="submission" date="2022-01" db="EMBL/GenBank/DDBJ databases">
        <authorList>
            <person name="King R."/>
        </authorList>
    </citation>
    <scope>NUCLEOTIDE SEQUENCE</scope>
</reference>
<protein>
    <submittedName>
        <fullName evidence="2">Uncharacterized protein</fullName>
    </submittedName>
</protein>
<evidence type="ECO:0000256" key="1">
    <source>
        <dbReference type="SAM" id="MobiDB-lite"/>
    </source>
</evidence>
<accession>A0A9P0G3K1</accession>
<evidence type="ECO:0000313" key="2">
    <source>
        <dbReference type="EMBL" id="CAH1100669.1"/>
    </source>
</evidence>
<gene>
    <name evidence="2" type="ORF">PSYICH_LOCUS1771</name>
</gene>
<evidence type="ECO:0000313" key="3">
    <source>
        <dbReference type="Proteomes" id="UP001153636"/>
    </source>
</evidence>
<keyword evidence="3" id="KW-1185">Reference proteome</keyword>